<dbReference type="Proteomes" id="UP001595939">
    <property type="component" value="Unassembled WGS sequence"/>
</dbReference>
<dbReference type="InterPro" id="IPR011546">
    <property type="entry name" value="Pept_M41_FtsH_extracell"/>
</dbReference>
<proteinExistence type="predicted"/>
<evidence type="ECO:0000313" key="6">
    <source>
        <dbReference type="Proteomes" id="UP001595939"/>
    </source>
</evidence>
<keyword evidence="3" id="KW-0472">Membrane</keyword>
<evidence type="ECO:0000256" key="2">
    <source>
        <dbReference type="ARBA" id="ARBA00022801"/>
    </source>
</evidence>
<organism evidence="5 6">
    <name type="scientific">Deinococcus sonorensis</name>
    <dbReference type="NCBI Taxonomy" id="309891"/>
    <lineage>
        <taxon>Bacteria</taxon>
        <taxon>Thermotogati</taxon>
        <taxon>Deinococcota</taxon>
        <taxon>Deinococci</taxon>
        <taxon>Deinococcales</taxon>
        <taxon>Deinococcaceae</taxon>
        <taxon>Deinococcus</taxon>
    </lineage>
</organism>
<feature type="transmembrane region" description="Helical" evidence="3">
    <location>
        <begin position="12"/>
        <end position="30"/>
    </location>
</feature>
<keyword evidence="1" id="KW-0645">Protease</keyword>
<dbReference type="EMBL" id="JBHSEG010000007">
    <property type="protein sequence ID" value="MFC4454841.1"/>
    <property type="molecule type" value="Genomic_DNA"/>
</dbReference>
<feature type="domain" description="Peptidase M41 FtsH extracellular" evidence="4">
    <location>
        <begin position="11"/>
        <end position="83"/>
    </location>
</feature>
<feature type="transmembrane region" description="Helical" evidence="3">
    <location>
        <begin position="109"/>
        <end position="130"/>
    </location>
</feature>
<name>A0ABV8Y793_9DEIO</name>
<sequence length="181" mass="19360">MTGQPPKRNNWLWWLLGGVVVLVATISFVLPRSSQDEISLADFGTALSRGQVQRVVILYQDNIASLSGLLSDGRAFETRTLSTDPLIGFPALQARGVDVSLAQPSRLNWVAVLSTVLTGALIVVLLVVLLRGNRQSGSDGASQFGRSKATVHAEGQVKVTFAEVAGCDEAKQDLAEVVDFL</sequence>
<evidence type="ECO:0000259" key="4">
    <source>
        <dbReference type="Pfam" id="PF06480"/>
    </source>
</evidence>
<feature type="non-terminal residue" evidence="5">
    <location>
        <position position="181"/>
    </location>
</feature>
<accession>A0ABV8Y793</accession>
<keyword evidence="3" id="KW-1133">Transmembrane helix</keyword>
<keyword evidence="6" id="KW-1185">Reference proteome</keyword>
<reference evidence="6" key="1">
    <citation type="journal article" date="2019" name="Int. J. Syst. Evol. Microbiol.">
        <title>The Global Catalogue of Microorganisms (GCM) 10K type strain sequencing project: providing services to taxonomists for standard genome sequencing and annotation.</title>
        <authorList>
            <consortium name="The Broad Institute Genomics Platform"/>
            <consortium name="The Broad Institute Genome Sequencing Center for Infectious Disease"/>
            <person name="Wu L."/>
            <person name="Ma J."/>
        </authorList>
    </citation>
    <scope>NUCLEOTIDE SEQUENCE [LARGE SCALE GENOMIC DNA]</scope>
    <source>
        <strain evidence="6">CCUG 39970</strain>
    </source>
</reference>
<dbReference type="Pfam" id="PF06480">
    <property type="entry name" value="FtsH_ext"/>
    <property type="match status" value="1"/>
</dbReference>
<evidence type="ECO:0000313" key="5">
    <source>
        <dbReference type="EMBL" id="MFC4454841.1"/>
    </source>
</evidence>
<keyword evidence="3" id="KW-0812">Transmembrane</keyword>
<gene>
    <name evidence="5" type="ORF">ACFO0P_13750</name>
</gene>
<protein>
    <submittedName>
        <fullName evidence="5">ATP-dependent metallopeptidase FtsH/Yme1/Tma family protein</fullName>
    </submittedName>
</protein>
<dbReference type="RefSeq" id="WP_380129800.1">
    <property type="nucleotide sequence ID" value="NZ_JBHSEG010000007.1"/>
</dbReference>
<keyword evidence="2" id="KW-0378">Hydrolase</keyword>
<evidence type="ECO:0000256" key="1">
    <source>
        <dbReference type="ARBA" id="ARBA00022670"/>
    </source>
</evidence>
<comment type="caution">
    <text evidence="5">The sequence shown here is derived from an EMBL/GenBank/DDBJ whole genome shotgun (WGS) entry which is preliminary data.</text>
</comment>
<evidence type="ECO:0000256" key="3">
    <source>
        <dbReference type="SAM" id="Phobius"/>
    </source>
</evidence>